<feature type="region of interest" description="Disordered" evidence="1">
    <location>
        <begin position="97"/>
        <end position="138"/>
    </location>
</feature>
<dbReference type="EMBL" id="MWQN01000001">
    <property type="protein sequence ID" value="OPC80264.1"/>
    <property type="molecule type" value="Genomic_DNA"/>
</dbReference>
<organism evidence="2 3">
    <name type="scientific">Embleya scabrispora</name>
    <dbReference type="NCBI Taxonomy" id="159449"/>
    <lineage>
        <taxon>Bacteria</taxon>
        <taxon>Bacillati</taxon>
        <taxon>Actinomycetota</taxon>
        <taxon>Actinomycetes</taxon>
        <taxon>Kitasatosporales</taxon>
        <taxon>Streptomycetaceae</taxon>
        <taxon>Embleya</taxon>
    </lineage>
</organism>
<evidence type="ECO:0000313" key="2">
    <source>
        <dbReference type="EMBL" id="OPC80264.1"/>
    </source>
</evidence>
<name>A0A1T3NU00_9ACTN</name>
<evidence type="ECO:0000313" key="3">
    <source>
        <dbReference type="Proteomes" id="UP000190037"/>
    </source>
</evidence>
<gene>
    <name evidence="2" type="ORF">B4N89_04265</name>
</gene>
<keyword evidence="3" id="KW-1185">Reference proteome</keyword>
<sequence length="138" mass="14949">MESRFDVSEQFVVDLDWLDRLAERFAACADAAGQVLKALEETGPIRTGHKSLDRSCSAFNHKWKENVDTFRGEISELREGLGVARRNYGTTEHAVANSMTAPQTPPATTAPPVTAASTVAPADEAPASGSPRIREFFA</sequence>
<reference evidence="2 3" key="1">
    <citation type="submission" date="2017-03" db="EMBL/GenBank/DDBJ databases">
        <title>Draft genome sequence of Streptomyces scabrisporus NF3, endophyte isolated from Amphipterygium adstringens.</title>
        <authorList>
            <person name="Vazquez M."/>
            <person name="Ceapa C.D."/>
            <person name="Rodriguez Luna D."/>
            <person name="Sanchez Esquivel S."/>
        </authorList>
    </citation>
    <scope>NUCLEOTIDE SEQUENCE [LARGE SCALE GENOMIC DNA]</scope>
    <source>
        <strain evidence="2 3">NF3</strain>
    </source>
</reference>
<comment type="caution">
    <text evidence="2">The sequence shown here is derived from an EMBL/GenBank/DDBJ whole genome shotgun (WGS) entry which is preliminary data.</text>
</comment>
<proteinExistence type="predicted"/>
<evidence type="ECO:0008006" key="4">
    <source>
        <dbReference type="Google" id="ProtNLM"/>
    </source>
</evidence>
<dbReference type="STRING" id="159449.B4N89_04265"/>
<protein>
    <recommendedName>
        <fullName evidence="4">PE domain-containing protein</fullName>
    </recommendedName>
</protein>
<evidence type="ECO:0000256" key="1">
    <source>
        <dbReference type="SAM" id="MobiDB-lite"/>
    </source>
</evidence>
<dbReference type="Proteomes" id="UP000190037">
    <property type="component" value="Unassembled WGS sequence"/>
</dbReference>
<dbReference type="AlphaFoldDB" id="A0A1T3NU00"/>
<accession>A0A1T3NU00</accession>
<feature type="compositionally biased region" description="Low complexity" evidence="1">
    <location>
        <begin position="110"/>
        <end position="122"/>
    </location>
</feature>